<reference evidence="3 4" key="1">
    <citation type="submission" date="2022-05" db="EMBL/GenBank/DDBJ databases">
        <authorList>
            <consortium name="Genoscope - CEA"/>
            <person name="William W."/>
        </authorList>
    </citation>
    <scope>NUCLEOTIDE SEQUENCE [LARGE SCALE GENOMIC DNA]</scope>
</reference>
<keyword evidence="4" id="KW-1185">Reference proteome</keyword>
<feature type="region of interest" description="Disordered" evidence="1">
    <location>
        <begin position="520"/>
        <end position="539"/>
    </location>
</feature>
<dbReference type="InterPro" id="IPR013320">
    <property type="entry name" value="ConA-like_dom_sf"/>
</dbReference>
<dbReference type="SMART" id="SM00457">
    <property type="entry name" value="MACPF"/>
    <property type="match status" value="1"/>
</dbReference>
<dbReference type="EMBL" id="CALNXK010000030">
    <property type="protein sequence ID" value="CAH3117041.1"/>
    <property type="molecule type" value="Genomic_DNA"/>
</dbReference>
<protein>
    <recommendedName>
        <fullName evidence="2">MACPF domain-containing protein</fullName>
    </recommendedName>
</protein>
<comment type="caution">
    <text evidence="3">The sequence shown here is derived from an EMBL/GenBank/DDBJ whole genome shotgun (WGS) entry which is preliminary data.</text>
</comment>
<accession>A0ABN8NP61</accession>
<dbReference type="SUPFAM" id="SSF49899">
    <property type="entry name" value="Concanavalin A-like lectins/glucanases"/>
    <property type="match status" value="1"/>
</dbReference>
<feature type="compositionally biased region" description="Low complexity" evidence="1">
    <location>
        <begin position="1119"/>
        <end position="1145"/>
    </location>
</feature>
<dbReference type="PANTHER" id="PTHR46549:SF1">
    <property type="entry name" value="MACPF DOMAIN-CONTAINING PROTEIN"/>
    <property type="match status" value="1"/>
</dbReference>
<evidence type="ECO:0000256" key="1">
    <source>
        <dbReference type="SAM" id="MobiDB-lite"/>
    </source>
</evidence>
<sequence>MAYVSACICLEQSTQGSKRALPLAASVLKNPKVQEAVVDKGLEVMNKLVDKQLKIIDEAQEKASNFLAKNIKLDITPDKGWSTPDMFVPSGYHMETALSEVEKPEKEQGEVPYTYAPNTGVGYVMMNGCWGTNYTASDPCYNAKWTSNVCQNMIDGAAFLGVGFDGRGDYSPESRKMSIVQRNCKNKATYDDFDVPDTMNVHGIYDTSATMHTFESRAEFQQYLQKEAGVSGSYFGFYAGAKKAWGSSTSTAGQQFMSVLDIDVDRYEIFMDEVKPEDLSVAFLREFMKLPRSYFDARAPTKYQNFIQRWGTHYIKSARFGGELEIRKRMDAKEAGSKTQFSEKMEFEYKTLFASVGAKYTNEGGVSVRQQTKTTSTEVEAKGGSQDIASILSDIYSPTFKTEFKEWLQSIPKYPKAYKFVMGKISDLVNFRASDLFPEEKVSWGCEGKAAEIETDKDGRKFYYTFPIKGTKKKVYCEYDSRQSLETAIMDKRTSLKRAIEIYMEEGPVSLSDVRLEKCPPDTVTNPTTKPTTQPGQSADKWMNDKVVVPKWKELIRGDSTFQVTFDMLSDLTNPLHIAFSIPKDMRRNVRYRDGEWYTSNGNNTFHLYSGFSGSTNYHRKRKMSIFGLNLSYNEKKGFLYLDEEDYKSSKKVFPTLPTDLIGIPLARVESVSRDEHASKRSGSSAAPSIGVPCHAEWSNVLRIDLEDTQGQCLHFTAASSGTIYVVFSASPKNFQARYVVEISTKKVVIFKGEEAASDSPSITDVNAVAIGEGVIFESYFVCITISGKNTLIEYGKNQGTRDAGNVYLNMIDNNRNFDVRFYAFGNKDELVNIMDAHMVSHNRTDIQCKGDTKKDEIENLCAKNCHRTCNPVAGCKAPDDDEQCNACRVVKAAGSSRCLDECPATSMINKKRECVPSYEGKVEIGTGTPIEVRDISIGDELSTCMWLKLTEGTWKKDNHMAFPVWLEMQGMNMLTSLTGEGDSLYFLYVHGGINERLNVDVLKDKLWHQICILWSSKTAVWSIYFDGERKAYGIYNDFIGRRIGKFKYGEALSSNKMRMTQVNLWDRVLTNQEIATFAKTCNQGIGDLVSWADLYDETKSSRYSKPSTCKAVPEALSTTATPVTKKPTTEPTTAKATTTEPASR</sequence>
<dbReference type="Gene3D" id="2.60.120.200">
    <property type="match status" value="1"/>
</dbReference>
<feature type="region of interest" description="Disordered" evidence="1">
    <location>
        <begin position="1104"/>
        <end position="1145"/>
    </location>
</feature>
<dbReference type="Pfam" id="PF13385">
    <property type="entry name" value="Laminin_G_3"/>
    <property type="match status" value="1"/>
</dbReference>
<evidence type="ECO:0000313" key="3">
    <source>
        <dbReference type="EMBL" id="CAH3117041.1"/>
    </source>
</evidence>
<dbReference type="SMART" id="SM00159">
    <property type="entry name" value="PTX"/>
    <property type="match status" value="1"/>
</dbReference>
<feature type="compositionally biased region" description="Low complexity" evidence="1">
    <location>
        <begin position="521"/>
        <end position="535"/>
    </location>
</feature>
<dbReference type="InterPro" id="IPR006212">
    <property type="entry name" value="Furin_repeat"/>
</dbReference>
<dbReference type="CDD" id="cd00064">
    <property type="entry name" value="FU"/>
    <property type="match status" value="1"/>
</dbReference>
<gene>
    <name evidence="3" type="ORF">PLOB_00025498</name>
</gene>
<proteinExistence type="predicted"/>
<feature type="domain" description="MACPF" evidence="2">
    <location>
        <begin position="136"/>
        <end position="459"/>
    </location>
</feature>
<evidence type="ECO:0000313" key="4">
    <source>
        <dbReference type="Proteomes" id="UP001159405"/>
    </source>
</evidence>
<dbReference type="InterPro" id="IPR020864">
    <property type="entry name" value="MACPF"/>
</dbReference>
<organism evidence="3 4">
    <name type="scientific">Porites lobata</name>
    <dbReference type="NCBI Taxonomy" id="104759"/>
    <lineage>
        <taxon>Eukaryota</taxon>
        <taxon>Metazoa</taxon>
        <taxon>Cnidaria</taxon>
        <taxon>Anthozoa</taxon>
        <taxon>Hexacorallia</taxon>
        <taxon>Scleractinia</taxon>
        <taxon>Fungiina</taxon>
        <taxon>Poritidae</taxon>
        <taxon>Porites</taxon>
    </lineage>
</organism>
<dbReference type="InterPro" id="IPR001759">
    <property type="entry name" value="PTX_dom"/>
</dbReference>
<dbReference type="Proteomes" id="UP001159405">
    <property type="component" value="Unassembled WGS sequence"/>
</dbReference>
<dbReference type="Pfam" id="PF01823">
    <property type="entry name" value="MACPF"/>
    <property type="match status" value="1"/>
</dbReference>
<dbReference type="PANTHER" id="PTHR46549">
    <property type="entry name" value="MACPF DOMAIN-CONTAINING PROTEIN"/>
    <property type="match status" value="1"/>
</dbReference>
<dbReference type="PROSITE" id="PS51412">
    <property type="entry name" value="MACPF_2"/>
    <property type="match status" value="1"/>
</dbReference>
<name>A0ABN8NP61_9CNID</name>
<evidence type="ECO:0000259" key="2">
    <source>
        <dbReference type="PROSITE" id="PS51412"/>
    </source>
</evidence>